<evidence type="ECO:0000313" key="2">
    <source>
        <dbReference type="Proteomes" id="UP000819052"/>
    </source>
</evidence>
<comment type="caution">
    <text evidence="1">The sequence shown here is derived from an EMBL/GenBank/DDBJ whole genome shotgun (WGS) entry which is preliminary data.</text>
</comment>
<reference evidence="1 2" key="1">
    <citation type="submission" date="2019-09" db="EMBL/GenBank/DDBJ databases">
        <title>Taxonomy of Antarctic Massilia spp.: description of Massilia rubra sp. nov., Massilia aquatica sp. nov., Massilia mucilaginosa sp. nov., Massilia frigida sp. nov. isolated from streams, lakes and regoliths.</title>
        <authorList>
            <person name="Holochova P."/>
            <person name="Sedlacek I."/>
            <person name="Kralova S."/>
            <person name="Maslanova I."/>
            <person name="Busse H.-J."/>
            <person name="Stankova E."/>
            <person name="Vrbovska V."/>
            <person name="Kovarovic V."/>
            <person name="Bartak M."/>
            <person name="Svec P."/>
            <person name="Pantucek R."/>
        </authorList>
    </citation>
    <scope>NUCLEOTIDE SEQUENCE [LARGE SCALE GENOMIC DNA]</scope>
    <source>
        <strain evidence="1 2">CCM 8693</strain>
    </source>
</reference>
<dbReference type="RefSeq" id="WP_167076223.1">
    <property type="nucleotide sequence ID" value="NZ_VVIW01000004.1"/>
</dbReference>
<keyword evidence="2" id="KW-1185">Reference proteome</keyword>
<evidence type="ECO:0008006" key="3">
    <source>
        <dbReference type="Google" id="ProtNLM"/>
    </source>
</evidence>
<proteinExistence type="predicted"/>
<dbReference type="EMBL" id="VVIW01000004">
    <property type="protein sequence ID" value="NHZ40378.1"/>
    <property type="molecule type" value="Genomic_DNA"/>
</dbReference>
<name>A0ABX0LZS0_9BURK</name>
<accession>A0ABX0LZS0</accession>
<gene>
    <name evidence="1" type="ORF">F1609_09455</name>
</gene>
<dbReference type="Proteomes" id="UP000819052">
    <property type="component" value="Unassembled WGS sequence"/>
</dbReference>
<organism evidence="1 2">
    <name type="scientific">Massilia aquatica</name>
    <dbReference type="NCBI Taxonomy" id="2609000"/>
    <lineage>
        <taxon>Bacteria</taxon>
        <taxon>Pseudomonadati</taxon>
        <taxon>Pseudomonadota</taxon>
        <taxon>Betaproteobacteria</taxon>
        <taxon>Burkholderiales</taxon>
        <taxon>Oxalobacteraceae</taxon>
        <taxon>Telluria group</taxon>
        <taxon>Massilia</taxon>
    </lineage>
</organism>
<protein>
    <recommendedName>
        <fullName evidence="3">DUF4351 domain-containing protein</fullName>
    </recommendedName>
</protein>
<evidence type="ECO:0000313" key="1">
    <source>
        <dbReference type="EMBL" id="NHZ40378.1"/>
    </source>
</evidence>
<sequence>MEGKAEGKAEELIAFRSMLKNILRIKFGEVPPLVLQRIDQSAQAELAGWIERSISAPTLAALFGDDAAPVQAGRT</sequence>